<dbReference type="SUPFAM" id="SSF53383">
    <property type="entry name" value="PLP-dependent transferases"/>
    <property type="match status" value="1"/>
</dbReference>
<dbReference type="InterPro" id="IPR015424">
    <property type="entry name" value="PyrdxlP-dep_Trfase"/>
</dbReference>
<keyword evidence="3" id="KW-0456">Lyase</keyword>
<organism evidence="4 5">
    <name type="scientific">Otus sunia</name>
    <name type="common">Oriental scops-owl</name>
    <dbReference type="NCBI Taxonomy" id="257818"/>
    <lineage>
        <taxon>Eukaryota</taxon>
        <taxon>Metazoa</taxon>
        <taxon>Chordata</taxon>
        <taxon>Craniata</taxon>
        <taxon>Vertebrata</taxon>
        <taxon>Euteleostomi</taxon>
        <taxon>Archelosauria</taxon>
        <taxon>Archosauria</taxon>
        <taxon>Dinosauria</taxon>
        <taxon>Saurischia</taxon>
        <taxon>Theropoda</taxon>
        <taxon>Coelurosauria</taxon>
        <taxon>Aves</taxon>
        <taxon>Neognathae</taxon>
        <taxon>Neoaves</taxon>
        <taxon>Telluraves</taxon>
        <taxon>Strigiformes</taxon>
        <taxon>Strigidae</taxon>
        <taxon>Otus</taxon>
    </lineage>
</organism>
<dbReference type="GO" id="GO:0009449">
    <property type="term" value="P:gamma-aminobutyric acid biosynthetic process"/>
    <property type="evidence" value="ECO:0007669"/>
    <property type="project" value="TreeGrafter"/>
</dbReference>
<comment type="subunit">
    <text evidence="2">Homodimer.</text>
</comment>
<evidence type="ECO:0000313" key="4">
    <source>
        <dbReference type="Ensembl" id="ENSOSUP00000008331.1"/>
    </source>
</evidence>
<proteinExistence type="inferred from homology"/>
<dbReference type="Gene3D" id="3.40.640.10">
    <property type="entry name" value="Type I PLP-dependent aspartate aminotransferase-like (Major domain)"/>
    <property type="match status" value="1"/>
</dbReference>
<dbReference type="PANTHER" id="PTHR45677">
    <property type="entry name" value="GLUTAMATE DECARBOXYLASE-RELATED"/>
    <property type="match status" value="1"/>
</dbReference>
<dbReference type="GO" id="GO:0004351">
    <property type="term" value="F:glutamate decarboxylase activity"/>
    <property type="evidence" value="ECO:0007669"/>
    <property type="project" value="TreeGrafter"/>
</dbReference>
<evidence type="ECO:0000256" key="1">
    <source>
        <dbReference type="ARBA" id="ARBA00009533"/>
    </source>
</evidence>
<evidence type="ECO:0000256" key="2">
    <source>
        <dbReference type="ARBA" id="ARBA00011738"/>
    </source>
</evidence>
<dbReference type="GO" id="GO:0005737">
    <property type="term" value="C:cytoplasm"/>
    <property type="evidence" value="ECO:0007669"/>
    <property type="project" value="TreeGrafter"/>
</dbReference>
<dbReference type="Proteomes" id="UP000694552">
    <property type="component" value="Unplaced"/>
</dbReference>
<evidence type="ECO:0000256" key="3">
    <source>
        <dbReference type="ARBA" id="ARBA00022793"/>
    </source>
</evidence>
<sequence length="164" mass="19000">MLAVAHKELSADVCSIDFFHRLLLFGESLTLFYYDLLQCSFVTWEKTIQCGRHGEFFKLWLMWKAKVGKDSEEYSKLEIAVEETLGFLVVFFFLFSERLLTTLNHTLYADCSQDQSTDEGMTVVSYQPQDDKAIFFRMVFSNQATRNPDVNFILEEIGSLGKDL</sequence>
<dbReference type="GO" id="GO:0048786">
    <property type="term" value="C:presynaptic active zone"/>
    <property type="evidence" value="ECO:0007669"/>
    <property type="project" value="TreeGrafter"/>
</dbReference>
<protein>
    <submittedName>
        <fullName evidence="4">Uncharacterized protein</fullName>
    </submittedName>
</protein>
<keyword evidence="5" id="KW-1185">Reference proteome</keyword>
<reference evidence="4" key="2">
    <citation type="submission" date="2025-09" db="UniProtKB">
        <authorList>
            <consortium name="Ensembl"/>
        </authorList>
    </citation>
    <scope>IDENTIFICATION</scope>
</reference>
<dbReference type="InterPro" id="IPR015421">
    <property type="entry name" value="PyrdxlP-dep_Trfase_major"/>
</dbReference>
<name>A0A8C8ASG3_9STRI</name>
<reference evidence="4" key="1">
    <citation type="submission" date="2025-08" db="UniProtKB">
        <authorList>
            <consortium name="Ensembl"/>
        </authorList>
    </citation>
    <scope>IDENTIFICATION</scope>
</reference>
<dbReference type="Gene3D" id="3.90.1150.170">
    <property type="match status" value="2"/>
</dbReference>
<dbReference type="PANTHER" id="PTHR45677:SF6">
    <property type="entry name" value="GLUTAMATE DECARBOXYLASE 1"/>
    <property type="match status" value="1"/>
</dbReference>
<evidence type="ECO:0000313" key="5">
    <source>
        <dbReference type="Proteomes" id="UP000694552"/>
    </source>
</evidence>
<dbReference type="Ensembl" id="ENSOSUT00000008638.1">
    <property type="protein sequence ID" value="ENSOSUP00000008331.1"/>
    <property type="gene ID" value="ENSOSUG00000006147.1"/>
</dbReference>
<keyword evidence="3" id="KW-0210">Decarboxylase</keyword>
<dbReference type="AlphaFoldDB" id="A0A8C8ASG3"/>
<comment type="similarity">
    <text evidence="1">Belongs to the group II decarboxylase family.</text>
</comment>
<accession>A0A8C8ASG3</accession>